<dbReference type="SUPFAM" id="SSF63829">
    <property type="entry name" value="Calcium-dependent phosphotriesterase"/>
    <property type="match status" value="1"/>
</dbReference>
<comment type="caution">
    <text evidence="1">The sequence shown here is derived from an EMBL/GenBank/DDBJ whole genome shotgun (WGS) entry which is preliminary data.</text>
</comment>
<organism evidence="1 2">
    <name type="scientific">Cohnella hashimotonis</name>
    <dbReference type="NCBI Taxonomy" id="2826895"/>
    <lineage>
        <taxon>Bacteria</taxon>
        <taxon>Bacillati</taxon>
        <taxon>Bacillota</taxon>
        <taxon>Bacilli</taxon>
        <taxon>Bacillales</taxon>
        <taxon>Paenibacillaceae</taxon>
        <taxon>Cohnella</taxon>
    </lineage>
</organism>
<dbReference type="Proteomes" id="UP001161691">
    <property type="component" value="Unassembled WGS sequence"/>
</dbReference>
<accession>A0ABT6TGP7</accession>
<evidence type="ECO:0008006" key="3">
    <source>
        <dbReference type="Google" id="ProtNLM"/>
    </source>
</evidence>
<protein>
    <recommendedName>
        <fullName evidence="3">Pyrrolo-quinoline quinone</fullName>
    </recommendedName>
</protein>
<gene>
    <name evidence="1" type="ORF">KB449_08505</name>
</gene>
<evidence type="ECO:0000313" key="2">
    <source>
        <dbReference type="Proteomes" id="UP001161691"/>
    </source>
</evidence>
<dbReference type="RefSeq" id="WP_282907959.1">
    <property type="nucleotide sequence ID" value="NZ_JAGRPV010000001.1"/>
</dbReference>
<evidence type="ECO:0000313" key="1">
    <source>
        <dbReference type="EMBL" id="MDI4644997.1"/>
    </source>
</evidence>
<keyword evidence="2" id="KW-1185">Reference proteome</keyword>
<name>A0ABT6TGP7_9BACL</name>
<dbReference type="EMBL" id="JAGRPV010000001">
    <property type="protein sequence ID" value="MDI4644997.1"/>
    <property type="molecule type" value="Genomic_DNA"/>
</dbReference>
<sequence>MATQAYTRVGQPCSNFNILATAVVRDPSDGRDKFVLSNYAMGGTGSIILIDPLSGEGESFGLPVGPGAWGLVNWKNEKLIVGTCVDQAYLHAFDLRTRQWAKTLVSEGEAYFWQMTLGSDGNVYGGTYPGCSLMKYDPASHTLVNLGQVSDVEGNQYSRPVWGEAPGYILVNYGYNVAGMKAYVIGDGTFRDFGAPGEQIKWVTDKLICAEKDQRLSYYDAATLLPFDKVVDDGQIPRTSITLPNLQKVSVRRLGHNRLAGVRGQDYFIAAEPENPEDFDRPLPVALKKIPAAPPPTAIFTLQSDGRGKLWGSSGFGQTVFSIEPHTGSVWNSSSVCNEGGEVYGLQFACDRLFMSAYAGGDHIVYDPSSSWDQLNNVNPRTLRSVAPELIRPEGRSVVGPDDAVWTGWSARYGVYGGGLSRIDPDSLEVESWLHPVPAQQIAGMAADDKYVYFTTNGGASGLPHRQVPCRFVIWAPRSGIVHEEILPEDQEAGNAIVALGGKVVFGAGLEIRIYDPDRRTLIHAVPMEHKCHWLVAIDERTAGAFCGEHYWEIDTASGASRRVTDVPGFVRAAAVHDGRLYFSVDSTLYRLEQSIGRNS</sequence>
<dbReference type="SUPFAM" id="SSF63825">
    <property type="entry name" value="YWTD domain"/>
    <property type="match status" value="1"/>
</dbReference>
<proteinExistence type="predicted"/>
<reference evidence="1" key="1">
    <citation type="submission" date="2023-04" db="EMBL/GenBank/DDBJ databases">
        <title>Comparative genomic analysis of Cohnella hashimotonis sp. nov., isolated from the International Space Station.</title>
        <authorList>
            <person name="Venkateswaran K."/>
            <person name="Simpson A."/>
        </authorList>
    </citation>
    <scope>NUCLEOTIDE SEQUENCE</scope>
    <source>
        <strain evidence="1">F6_2S_P_1</strain>
    </source>
</reference>